<keyword evidence="1 5" id="KW-0132">Cell division</keyword>
<evidence type="ECO:0000259" key="4">
    <source>
        <dbReference type="SMART" id="SM00771"/>
    </source>
</evidence>
<dbReference type="RefSeq" id="WP_119551854.1">
    <property type="nucleotide sequence ID" value="NZ_QXMN01000001.1"/>
</dbReference>
<organism evidence="5 6">
    <name type="scientific">Acidovorax cavernicola</name>
    <dbReference type="NCBI Taxonomy" id="1675792"/>
    <lineage>
        <taxon>Bacteria</taxon>
        <taxon>Pseudomonadati</taxon>
        <taxon>Pseudomonadota</taxon>
        <taxon>Betaproteobacteria</taxon>
        <taxon>Burkholderiales</taxon>
        <taxon>Comamonadaceae</taxon>
        <taxon>Acidovorax</taxon>
    </lineage>
</organism>
<keyword evidence="2" id="KW-0472">Membrane</keyword>
<keyword evidence="6" id="KW-1185">Reference proteome</keyword>
<evidence type="ECO:0000313" key="5">
    <source>
        <dbReference type="EMBL" id="RIX85425.1"/>
    </source>
</evidence>
<evidence type="ECO:0000256" key="3">
    <source>
        <dbReference type="SAM" id="MobiDB-lite"/>
    </source>
</evidence>
<proteinExistence type="inferred from homology"/>
<sequence>MSNLTLALAILGGLVLAAVVAYNTLMSRRNAPRQPDAVDVALAETERALAAGGDGGVEPMLHADPSQVAGSDRHEPLFDPDLPAPSGVPVPTGERRGGLDPLIDVIAPISLEGLASGDAALAAMPSTRRAGSKPVAIEGLNDLTSQWELPAPGQRYRAFQVGVQLANRTGALNEIEYSEFVVKAQAFADAVNGAPEFPEMLDEVARARELDQFASAHDAQLGFVLRALHAAWSPGYVQQNAARLGFVAGIIPGRMVLPTSEAGLPPILGLTFDTQAALADDPAQSAIRELSLSLDVPQVDRDEAPFGRMRETAAALAREMDGVVTDSDGQLLRDETMDVIGTDLEQLYDTLDARDLAAGSPLARRLFS</sequence>
<keyword evidence="1" id="KW-0131">Cell cycle</keyword>
<dbReference type="SUPFAM" id="SSF64383">
    <property type="entry name" value="Cell-division protein ZipA, C-terminal domain"/>
    <property type="match status" value="1"/>
</dbReference>
<evidence type="ECO:0000256" key="2">
    <source>
        <dbReference type="RuleBase" id="RU003613"/>
    </source>
</evidence>
<dbReference type="SMART" id="SM00771">
    <property type="entry name" value="ZipA_C"/>
    <property type="match status" value="1"/>
</dbReference>
<evidence type="ECO:0000313" key="6">
    <source>
        <dbReference type="Proteomes" id="UP000265619"/>
    </source>
</evidence>
<keyword evidence="2" id="KW-1003">Cell membrane</keyword>
<dbReference type="Proteomes" id="UP000265619">
    <property type="component" value="Unassembled WGS sequence"/>
</dbReference>
<dbReference type="InterPro" id="IPR007449">
    <property type="entry name" value="ZipA_FtsZ-bd_C"/>
</dbReference>
<keyword evidence="2" id="KW-0812">Transmembrane</keyword>
<feature type="domain" description="ZipA C-terminal FtsZ-binding" evidence="4">
    <location>
        <begin position="217"/>
        <end position="344"/>
    </location>
</feature>
<dbReference type="OrthoDB" id="8521018at2"/>
<gene>
    <name evidence="5" type="ORF">D3H34_02540</name>
</gene>
<dbReference type="InterPro" id="IPR036765">
    <property type="entry name" value="ZipA_FtsZ-bd_C_sf"/>
</dbReference>
<dbReference type="EMBL" id="QXMN01000001">
    <property type="protein sequence ID" value="RIX85425.1"/>
    <property type="molecule type" value="Genomic_DNA"/>
</dbReference>
<dbReference type="Gene3D" id="3.30.1400.10">
    <property type="entry name" value="ZipA, C-terminal FtsZ-binding domain"/>
    <property type="match status" value="1"/>
</dbReference>
<reference evidence="5 6" key="1">
    <citation type="submission" date="2018-09" db="EMBL/GenBank/DDBJ databases">
        <title>Acidovorax cavernicola nov. sp. isolated from Gruta de las Maravillas (Aracena, Spain).</title>
        <authorList>
            <person name="Jurado V."/>
            <person name="Gutierrez-Patricio S."/>
            <person name="Gonzalez-Pimentel J.L."/>
            <person name="Miller A.Z."/>
            <person name="Laiz L."/>
            <person name="Saiz-Jimenez C."/>
        </authorList>
    </citation>
    <scope>NUCLEOTIDE SEQUENCE [LARGE SCALE GENOMIC DNA]</scope>
    <source>
        <strain evidence="5 6">1011MAR4D40.2</strain>
    </source>
</reference>
<protein>
    <recommendedName>
        <fullName evidence="1">Cell division protein ZipA</fullName>
    </recommendedName>
</protein>
<dbReference type="Pfam" id="PF04354">
    <property type="entry name" value="ZipA_C"/>
    <property type="match status" value="1"/>
</dbReference>
<name>A0A9X8GXG4_9BURK</name>
<evidence type="ECO:0000256" key="1">
    <source>
        <dbReference type="RuleBase" id="RU003612"/>
    </source>
</evidence>
<comment type="function">
    <text evidence="1">Essential cell division protein that stabilizes the FtsZ protofilaments by cross-linking them and that serves as a cytoplasmic membrane anchor for the Z ring. Also required for the recruitment to the septal ring of downstream cell division proteins.</text>
</comment>
<keyword evidence="2" id="KW-0997">Cell inner membrane</keyword>
<dbReference type="GO" id="GO:0090529">
    <property type="term" value="P:cell septum assembly"/>
    <property type="evidence" value="ECO:0007669"/>
    <property type="project" value="InterPro"/>
</dbReference>
<comment type="similarity">
    <text evidence="1">Belongs to the ZipA family.</text>
</comment>
<comment type="caution">
    <text evidence="5">The sequence shown here is derived from an EMBL/GenBank/DDBJ whole genome shotgun (WGS) entry which is preliminary data.</text>
</comment>
<feature type="region of interest" description="Disordered" evidence="3">
    <location>
        <begin position="52"/>
        <end position="85"/>
    </location>
</feature>
<dbReference type="AlphaFoldDB" id="A0A9X8GXG4"/>
<accession>A0A9X8GXG4</accession>
<comment type="subcellular location">
    <subcellularLocation>
        <location evidence="2">Cell inner membrane</location>
        <topology evidence="2">Single-pass type I membrane protein</topology>
    </subcellularLocation>
</comment>
<dbReference type="GO" id="GO:0005886">
    <property type="term" value="C:plasma membrane"/>
    <property type="evidence" value="ECO:0007669"/>
    <property type="project" value="UniProtKB-SubCell"/>
</dbReference>